<proteinExistence type="predicted"/>
<evidence type="ECO:0000313" key="2">
    <source>
        <dbReference type="EMBL" id="STY95962.1"/>
    </source>
</evidence>
<dbReference type="PROSITE" id="PS51257">
    <property type="entry name" value="PROKAR_LIPOPROTEIN"/>
    <property type="match status" value="1"/>
</dbReference>
<keyword evidence="1" id="KW-0732">Signal</keyword>
<organism evidence="2 3">
    <name type="scientific">Faucicola atlantae</name>
    <dbReference type="NCBI Taxonomy" id="34059"/>
    <lineage>
        <taxon>Bacteria</taxon>
        <taxon>Pseudomonadati</taxon>
        <taxon>Pseudomonadota</taxon>
        <taxon>Gammaproteobacteria</taxon>
        <taxon>Moraxellales</taxon>
        <taxon>Moraxellaceae</taxon>
        <taxon>Faucicola</taxon>
    </lineage>
</organism>
<dbReference type="AlphaFoldDB" id="A0A378Q5L7"/>
<protein>
    <recommendedName>
        <fullName evidence="4">Lipoprotein</fullName>
    </recommendedName>
</protein>
<sequence length="194" mass="20937">MRAVPSLYRPRLLWLCIITSMLSACQPAQESAATSSADSAPVASIAHASAQVATAGTNARLPQVLDWTKIDSGVTAVDKNTFDYPFALDSKPVQAYADAYHVDANSARYNLTVGMAVNEVLDKVLDQIGTAYVSHELTAGKTSEFIIHTTPRIEPSRHTYVFAEPFAHGLTMDVIIANDGIKPPMPADTNHRLP</sequence>
<accession>A0A378Q5L7</accession>
<dbReference type="Proteomes" id="UP000255193">
    <property type="component" value="Unassembled WGS sequence"/>
</dbReference>
<reference evidence="2 3" key="1">
    <citation type="submission" date="2018-06" db="EMBL/GenBank/DDBJ databases">
        <authorList>
            <consortium name="Pathogen Informatics"/>
            <person name="Doyle S."/>
        </authorList>
    </citation>
    <scope>NUCLEOTIDE SEQUENCE [LARGE SCALE GENOMIC DNA]</scope>
    <source>
        <strain evidence="2 3">NCTC11091</strain>
    </source>
</reference>
<gene>
    <name evidence="2" type="ORF">NCTC11091_01772</name>
</gene>
<dbReference type="RefSeq" id="WP_067059041.1">
    <property type="nucleotide sequence ID" value="NZ_MXAO01000067.1"/>
</dbReference>
<name>A0A378Q5L7_9GAMM</name>
<dbReference type="EMBL" id="UGQA01000001">
    <property type="protein sequence ID" value="STY95962.1"/>
    <property type="molecule type" value="Genomic_DNA"/>
</dbReference>
<evidence type="ECO:0008006" key="4">
    <source>
        <dbReference type="Google" id="ProtNLM"/>
    </source>
</evidence>
<feature type="chain" id="PRO_5016970406" description="Lipoprotein" evidence="1">
    <location>
        <begin position="25"/>
        <end position="194"/>
    </location>
</feature>
<evidence type="ECO:0000256" key="1">
    <source>
        <dbReference type="SAM" id="SignalP"/>
    </source>
</evidence>
<evidence type="ECO:0000313" key="3">
    <source>
        <dbReference type="Proteomes" id="UP000255193"/>
    </source>
</evidence>
<feature type="signal peptide" evidence="1">
    <location>
        <begin position="1"/>
        <end position="24"/>
    </location>
</feature>